<evidence type="ECO:0000313" key="1">
    <source>
        <dbReference type="EMBL" id="SPE19613.1"/>
    </source>
</evidence>
<protein>
    <submittedName>
        <fullName evidence="1">Uncharacterized protein</fullName>
    </submittedName>
</protein>
<gene>
    <name evidence="1" type="ORF">LAS9267_00581</name>
</gene>
<comment type="caution">
    <text evidence="1">The sequence shown here is derived from an EMBL/GenBank/DDBJ whole genome shotgun (WGS) entry which is preliminary data.</text>
</comment>
<accession>A0A9N7J0X1</accession>
<organism evidence="1 2">
    <name type="scientific">Latilactobacillus sakei</name>
    <name type="common">Lactobacillus sakei</name>
    <dbReference type="NCBI Taxonomy" id="1599"/>
    <lineage>
        <taxon>Bacteria</taxon>
        <taxon>Bacillati</taxon>
        <taxon>Bacillota</taxon>
        <taxon>Bacilli</taxon>
        <taxon>Lactobacillales</taxon>
        <taxon>Lactobacillaceae</taxon>
        <taxon>Latilactobacillus</taxon>
    </lineage>
</organism>
<dbReference type="GeneID" id="57132208"/>
<evidence type="ECO:0000313" key="2">
    <source>
        <dbReference type="Proteomes" id="UP000239650"/>
    </source>
</evidence>
<dbReference type="AlphaFoldDB" id="A0A9N7J0X1"/>
<proteinExistence type="predicted"/>
<dbReference type="Proteomes" id="UP000239650">
    <property type="component" value="Unassembled WGS sequence"/>
</dbReference>
<dbReference type="RefSeq" id="WP_035145008.1">
    <property type="nucleotide sequence ID" value="NZ_CAKMCP010000002.1"/>
</dbReference>
<name>A0A9N7J0X1_LATSK</name>
<dbReference type="EMBL" id="OKRC01000002">
    <property type="protein sequence ID" value="SPE19613.1"/>
    <property type="molecule type" value="Genomic_DNA"/>
</dbReference>
<sequence>MSSFTIFYSILAMSLLVIWLDVQFHMVYRAKSSRVMRIILTVIAIGLLIASVVVTGSVDDKLTGVASVIILLVFAFWPKGFTKTMLIANLNTVRQFAAISKIELITKEAETVVQVFSGQIQITTLKFKLDSATLAKFLKERFPEKRLVVKSA</sequence>
<reference evidence="1 2" key="1">
    <citation type="submission" date="2018-02" db="EMBL/GenBank/DDBJ databases">
        <authorList>
            <person name="Rodrigo-Torres L."/>
            <person name="Arahal R. D."/>
            <person name="Lucena T."/>
        </authorList>
    </citation>
    <scope>NUCLEOTIDE SEQUENCE [LARGE SCALE GENOMIC DNA]</scope>
    <source>
        <strain evidence="1 2">CECT 9267</strain>
    </source>
</reference>